<feature type="non-terminal residue" evidence="2">
    <location>
        <position position="1"/>
    </location>
</feature>
<reference evidence="2" key="1">
    <citation type="journal article" date="2014" name="PLoS ONE">
        <title>Transcriptome-Based Identification of ABC Transporters in the Western Tarnished Plant Bug Lygus hesperus.</title>
        <authorList>
            <person name="Hull J.J."/>
            <person name="Chaney K."/>
            <person name="Geib S.M."/>
            <person name="Fabrick J.A."/>
            <person name="Brent C.S."/>
            <person name="Walsh D."/>
            <person name="Lavine L.C."/>
        </authorList>
    </citation>
    <scope>NUCLEOTIDE SEQUENCE</scope>
</reference>
<evidence type="ECO:0000313" key="2">
    <source>
        <dbReference type="EMBL" id="JAG37163.1"/>
    </source>
</evidence>
<gene>
    <name evidence="2" type="primary">pol_203</name>
    <name evidence="2" type="ORF">CM83_102353</name>
</gene>
<dbReference type="PANTHER" id="PTHR47027">
    <property type="entry name" value="REVERSE TRANSCRIPTASE DOMAIN-CONTAINING PROTEIN"/>
    <property type="match status" value="1"/>
</dbReference>
<organism evidence="2">
    <name type="scientific">Lygus hesperus</name>
    <name type="common">Western plant bug</name>
    <dbReference type="NCBI Taxonomy" id="30085"/>
    <lineage>
        <taxon>Eukaryota</taxon>
        <taxon>Metazoa</taxon>
        <taxon>Ecdysozoa</taxon>
        <taxon>Arthropoda</taxon>
        <taxon>Hexapoda</taxon>
        <taxon>Insecta</taxon>
        <taxon>Pterygota</taxon>
        <taxon>Neoptera</taxon>
        <taxon>Paraneoptera</taxon>
        <taxon>Hemiptera</taxon>
        <taxon>Heteroptera</taxon>
        <taxon>Panheteroptera</taxon>
        <taxon>Cimicomorpha</taxon>
        <taxon>Miridae</taxon>
        <taxon>Mirini</taxon>
        <taxon>Lygus</taxon>
    </lineage>
</organism>
<reference evidence="2" key="2">
    <citation type="submission" date="2014-07" db="EMBL/GenBank/DDBJ databases">
        <authorList>
            <person name="Hull J."/>
        </authorList>
    </citation>
    <scope>NUCLEOTIDE SEQUENCE</scope>
</reference>
<feature type="non-terminal residue" evidence="2">
    <location>
        <position position="285"/>
    </location>
</feature>
<proteinExistence type="predicted"/>
<protein>
    <submittedName>
        <fullName evidence="2">Retrovirus-related Pol polyprotein from type-2 retrotransposable element R2DM</fullName>
    </submittedName>
</protein>
<feature type="domain" description="Reverse transcriptase" evidence="1">
    <location>
        <begin position="1"/>
        <end position="184"/>
    </location>
</feature>
<evidence type="ECO:0000259" key="1">
    <source>
        <dbReference type="PROSITE" id="PS50878"/>
    </source>
</evidence>
<dbReference type="PANTHER" id="PTHR47027:SF29">
    <property type="entry name" value="C2H2-TYPE DOMAIN-CONTAINING PROTEIN"/>
    <property type="match status" value="1"/>
</dbReference>
<dbReference type="GO" id="GO:0071897">
    <property type="term" value="P:DNA biosynthetic process"/>
    <property type="evidence" value="ECO:0007669"/>
    <property type="project" value="UniProtKB-ARBA"/>
</dbReference>
<accession>A0A0A9Z1E7</accession>
<dbReference type="EMBL" id="GBHO01006441">
    <property type="protein sequence ID" value="JAG37163.1"/>
    <property type="molecule type" value="Transcribed_RNA"/>
</dbReference>
<dbReference type="InterPro" id="IPR000477">
    <property type="entry name" value="RT_dom"/>
</dbReference>
<dbReference type="AlphaFoldDB" id="A0A0A9Z1E7"/>
<dbReference type="Pfam" id="PF00078">
    <property type="entry name" value="RVT_1"/>
    <property type="match status" value="1"/>
</dbReference>
<dbReference type="PROSITE" id="PS50878">
    <property type="entry name" value="RT_POL"/>
    <property type="match status" value="1"/>
</dbReference>
<dbReference type="InterPro" id="IPR043502">
    <property type="entry name" value="DNA/RNA_pol_sf"/>
</dbReference>
<sequence length="285" mass="32580">TYEHNVDLHHLFIDFRQAYDSIIRSQLYEDLKRLGIPKKLIRLVTMTLKSTTCRVKVMGSLAESFPVVTGLRQGDPLATTLFNFAMESILRNIRTNPGGTIYSRLTQHLAYADDVDIMARTVPALSGAVEEFENAALVRGLRMNEGKTVYMKTSRNPPPPQSSFCIGQHSFPVCNQFKYLGALVTNNNDVATEIRARINAGSRCFWAVQKALKFRGLSRRAKLVIYKTVIRPVVTYGSESWVLTTASERLLNCWERKILRKIFGPVCEDGRWRVRNNEELRRLYM</sequence>
<dbReference type="SUPFAM" id="SSF56672">
    <property type="entry name" value="DNA/RNA polymerases"/>
    <property type="match status" value="1"/>
</dbReference>
<name>A0A0A9Z1E7_LYGHE</name>